<comment type="caution">
    <text evidence="2">The sequence shown here is derived from an EMBL/GenBank/DDBJ whole genome shotgun (WGS) entry which is preliminary data.</text>
</comment>
<reference evidence="2 3" key="1">
    <citation type="submission" date="2016-12" db="EMBL/GenBank/DDBJ databases">
        <title>The genomes of Aspergillus section Nigri reveals drivers in fungal speciation.</title>
        <authorList>
            <consortium name="DOE Joint Genome Institute"/>
            <person name="Vesth T.C."/>
            <person name="Nybo J."/>
            <person name="Theobald S."/>
            <person name="Brandl J."/>
            <person name="Frisvad J.C."/>
            <person name="Nielsen K.F."/>
            <person name="Lyhne E.K."/>
            <person name="Kogle M.E."/>
            <person name="Kuo A."/>
            <person name="Riley R."/>
            <person name="Clum A."/>
            <person name="Nolan M."/>
            <person name="Lipzen A."/>
            <person name="Salamov A."/>
            <person name="Henrissat B."/>
            <person name="Wiebenga A."/>
            <person name="De Vries R.P."/>
            <person name="Grigoriev I.V."/>
            <person name="Mortensen U.H."/>
            <person name="Andersen M.R."/>
            <person name="Baker S.E."/>
        </authorList>
    </citation>
    <scope>NUCLEOTIDE SEQUENCE [LARGE SCALE GENOMIC DNA]</scope>
    <source>
        <strain evidence="2 3">CBS 115572</strain>
    </source>
</reference>
<feature type="signal peptide" evidence="1">
    <location>
        <begin position="1"/>
        <end position="20"/>
    </location>
</feature>
<evidence type="ECO:0000313" key="3">
    <source>
        <dbReference type="Proteomes" id="UP000246702"/>
    </source>
</evidence>
<dbReference type="AlphaFoldDB" id="A0A317V172"/>
<dbReference type="GeneID" id="37115046"/>
<feature type="chain" id="PRO_5016241092" evidence="1">
    <location>
        <begin position="21"/>
        <end position="173"/>
    </location>
</feature>
<dbReference type="RefSeq" id="XP_025462072.1">
    <property type="nucleotide sequence ID" value="XM_025612903.1"/>
</dbReference>
<name>A0A317V172_9EURO</name>
<accession>A0A317V172</accession>
<dbReference type="EMBL" id="MSFK01000046">
    <property type="protein sequence ID" value="PWY68023.1"/>
    <property type="molecule type" value="Genomic_DNA"/>
</dbReference>
<dbReference type="Proteomes" id="UP000246702">
    <property type="component" value="Unassembled WGS sequence"/>
</dbReference>
<dbReference type="OrthoDB" id="4455049at2759"/>
<protein>
    <submittedName>
        <fullName evidence="2">Uncharacterized protein</fullName>
    </submittedName>
</protein>
<gene>
    <name evidence="2" type="ORF">BO94DRAFT_540364</name>
</gene>
<evidence type="ECO:0000256" key="1">
    <source>
        <dbReference type="SAM" id="SignalP"/>
    </source>
</evidence>
<keyword evidence="3" id="KW-1185">Reference proteome</keyword>
<sequence length="173" mass="18221">MRLKIPLLAVALGLIPSAGADFYNFEGQGVLRVSSADGRTLRGCIASNAEWSDGNACGGILANGGGLVRSEHGLIGLNHSVIAIIYQGATTWQATSYNELVSLPRDFFPMHRPTGISQAQPQFIVANEGNQEYGGGGPFWYAARAPTGTESVALSANSSEGAQNVTLTWIRVL</sequence>
<proteinExistence type="predicted"/>
<evidence type="ECO:0000313" key="2">
    <source>
        <dbReference type="EMBL" id="PWY68023.1"/>
    </source>
</evidence>
<keyword evidence="1" id="KW-0732">Signal</keyword>
<organism evidence="2 3">
    <name type="scientific">Aspergillus sclerotioniger CBS 115572</name>
    <dbReference type="NCBI Taxonomy" id="1450535"/>
    <lineage>
        <taxon>Eukaryota</taxon>
        <taxon>Fungi</taxon>
        <taxon>Dikarya</taxon>
        <taxon>Ascomycota</taxon>
        <taxon>Pezizomycotina</taxon>
        <taxon>Eurotiomycetes</taxon>
        <taxon>Eurotiomycetidae</taxon>
        <taxon>Eurotiales</taxon>
        <taxon>Aspergillaceae</taxon>
        <taxon>Aspergillus</taxon>
        <taxon>Aspergillus subgen. Circumdati</taxon>
    </lineage>
</organism>